<dbReference type="Proteomes" id="UP000807025">
    <property type="component" value="Unassembled WGS sequence"/>
</dbReference>
<organism evidence="1 2">
    <name type="scientific">Pleurotus eryngii</name>
    <name type="common">Boletus of the steppes</name>
    <dbReference type="NCBI Taxonomy" id="5323"/>
    <lineage>
        <taxon>Eukaryota</taxon>
        <taxon>Fungi</taxon>
        <taxon>Dikarya</taxon>
        <taxon>Basidiomycota</taxon>
        <taxon>Agaricomycotina</taxon>
        <taxon>Agaricomycetes</taxon>
        <taxon>Agaricomycetidae</taxon>
        <taxon>Agaricales</taxon>
        <taxon>Pleurotineae</taxon>
        <taxon>Pleurotaceae</taxon>
        <taxon>Pleurotus</taxon>
    </lineage>
</organism>
<evidence type="ECO:0000313" key="1">
    <source>
        <dbReference type="EMBL" id="KAF9492956.1"/>
    </source>
</evidence>
<dbReference type="EMBL" id="MU154593">
    <property type="protein sequence ID" value="KAF9492956.1"/>
    <property type="molecule type" value="Genomic_DNA"/>
</dbReference>
<dbReference type="InterPro" id="IPR036265">
    <property type="entry name" value="HIT-like_sf"/>
</dbReference>
<keyword evidence="2" id="KW-1185">Reference proteome</keyword>
<reference evidence="1" key="1">
    <citation type="submission" date="2020-11" db="EMBL/GenBank/DDBJ databases">
        <authorList>
            <consortium name="DOE Joint Genome Institute"/>
            <person name="Ahrendt S."/>
            <person name="Riley R."/>
            <person name="Andreopoulos W."/>
            <person name="Labutti K."/>
            <person name="Pangilinan J."/>
            <person name="Ruiz-Duenas F.J."/>
            <person name="Barrasa J.M."/>
            <person name="Sanchez-Garcia M."/>
            <person name="Camarero S."/>
            <person name="Miyauchi S."/>
            <person name="Serrano A."/>
            <person name="Linde D."/>
            <person name="Babiker R."/>
            <person name="Drula E."/>
            <person name="Ayuso-Fernandez I."/>
            <person name="Pacheco R."/>
            <person name="Padilla G."/>
            <person name="Ferreira P."/>
            <person name="Barriuso J."/>
            <person name="Kellner H."/>
            <person name="Castanera R."/>
            <person name="Alfaro M."/>
            <person name="Ramirez L."/>
            <person name="Pisabarro A.G."/>
            <person name="Kuo A."/>
            <person name="Tritt A."/>
            <person name="Lipzen A."/>
            <person name="He G."/>
            <person name="Yan M."/>
            <person name="Ng V."/>
            <person name="Cullen D."/>
            <person name="Martin F."/>
            <person name="Rosso M.-N."/>
            <person name="Henrissat B."/>
            <person name="Hibbett D."/>
            <person name="Martinez A.T."/>
            <person name="Grigoriev I.V."/>
        </authorList>
    </citation>
    <scope>NUCLEOTIDE SEQUENCE</scope>
    <source>
        <strain evidence="1">ATCC 90797</strain>
    </source>
</reference>
<sequence>MSFSLSINVSAQRGYNINRFRHLRSEFLRIAGVHEELDAYGARDSQYAYQILSGLVPMPLVGKVTNGVGPAWQMSDTFFTDFPDHNAPDRVLSSTNGSYIICNVACYDKRLYSSDIDPSSTDRSAAAGMSYMHLLVIPSSKLYNAVALSDSDAITEMRAHFLDFWDRDGSISKIINAIHTAMERRYADVARAYQMNNSSTASERIARLDVVMSGCRRSAANFANMLRASKNNADLVFGFHPHPHHSVGHLHMHVLLHDLEFRKYSTLEHDWKTIPFGAVEHVLDEEAEPKVPGGWPRNRIE</sequence>
<dbReference type="Gene3D" id="3.30.428.10">
    <property type="entry name" value="HIT-like"/>
    <property type="match status" value="1"/>
</dbReference>
<comment type="caution">
    <text evidence="1">The sequence shown here is derived from an EMBL/GenBank/DDBJ whole genome shotgun (WGS) entry which is preliminary data.</text>
</comment>
<name>A0A9P5ZSM2_PLEER</name>
<dbReference type="OrthoDB" id="1915375at2759"/>
<evidence type="ECO:0000313" key="2">
    <source>
        <dbReference type="Proteomes" id="UP000807025"/>
    </source>
</evidence>
<gene>
    <name evidence="1" type="ORF">BDN71DRAFT_1509055</name>
</gene>
<protein>
    <submittedName>
        <fullName evidence="1">Uncharacterized protein</fullName>
    </submittedName>
</protein>
<dbReference type="SUPFAM" id="SSF54197">
    <property type="entry name" value="HIT-like"/>
    <property type="match status" value="1"/>
</dbReference>
<accession>A0A9P5ZSM2</accession>
<proteinExistence type="predicted"/>
<dbReference type="AlphaFoldDB" id="A0A9P5ZSM2"/>